<dbReference type="GO" id="GO:0009279">
    <property type="term" value="C:cell outer membrane"/>
    <property type="evidence" value="ECO:0007669"/>
    <property type="project" value="UniProtKB-SubCell"/>
</dbReference>
<keyword evidence="4" id="KW-0812">Transmembrane</keyword>
<feature type="signal peptide" evidence="8">
    <location>
        <begin position="1"/>
        <end position="19"/>
    </location>
</feature>
<reference evidence="9" key="2">
    <citation type="submission" date="2020-09" db="EMBL/GenBank/DDBJ databases">
        <authorList>
            <person name="Sun Q."/>
            <person name="Zhou Y."/>
        </authorList>
    </citation>
    <scope>NUCLEOTIDE SEQUENCE</scope>
    <source>
        <strain evidence="9">CGMCC 1.15725</strain>
    </source>
</reference>
<evidence type="ECO:0000256" key="4">
    <source>
        <dbReference type="ARBA" id="ARBA00022692"/>
    </source>
</evidence>
<evidence type="ECO:0000313" key="10">
    <source>
        <dbReference type="Proteomes" id="UP000646365"/>
    </source>
</evidence>
<reference evidence="9" key="1">
    <citation type="journal article" date="2014" name="Int. J. Syst. Evol. Microbiol.">
        <title>Complete genome sequence of Corynebacterium casei LMG S-19264T (=DSM 44701T), isolated from a smear-ripened cheese.</title>
        <authorList>
            <consortium name="US DOE Joint Genome Institute (JGI-PGF)"/>
            <person name="Walter F."/>
            <person name="Albersmeier A."/>
            <person name="Kalinowski J."/>
            <person name="Ruckert C."/>
        </authorList>
    </citation>
    <scope>NUCLEOTIDE SEQUENCE</scope>
    <source>
        <strain evidence="9">CGMCC 1.15725</strain>
    </source>
</reference>
<dbReference type="EMBL" id="BMJQ01000007">
    <property type="protein sequence ID" value="GGF21823.1"/>
    <property type="molecule type" value="Genomic_DNA"/>
</dbReference>
<comment type="caution">
    <text evidence="9">The sequence shown here is derived from an EMBL/GenBank/DDBJ whole genome shotgun (WGS) entry which is preliminary data.</text>
</comment>
<dbReference type="Proteomes" id="UP000646365">
    <property type="component" value="Unassembled WGS sequence"/>
</dbReference>
<feature type="chain" id="PRO_5035254883" evidence="8">
    <location>
        <begin position="20"/>
        <end position="451"/>
    </location>
</feature>
<evidence type="ECO:0000256" key="1">
    <source>
        <dbReference type="ARBA" id="ARBA00004571"/>
    </source>
</evidence>
<dbReference type="Gene3D" id="2.40.160.60">
    <property type="entry name" value="Outer membrane protein transport protein (OMPP1/FadL/TodX)"/>
    <property type="match status" value="1"/>
</dbReference>
<evidence type="ECO:0000256" key="3">
    <source>
        <dbReference type="ARBA" id="ARBA00022452"/>
    </source>
</evidence>
<dbReference type="SUPFAM" id="SSF56935">
    <property type="entry name" value="Porins"/>
    <property type="match status" value="1"/>
</dbReference>
<organism evidence="9 10">
    <name type="scientific">Aliidongia dinghuensis</name>
    <dbReference type="NCBI Taxonomy" id="1867774"/>
    <lineage>
        <taxon>Bacteria</taxon>
        <taxon>Pseudomonadati</taxon>
        <taxon>Pseudomonadota</taxon>
        <taxon>Alphaproteobacteria</taxon>
        <taxon>Rhodospirillales</taxon>
        <taxon>Dongiaceae</taxon>
        <taxon>Aliidongia</taxon>
    </lineage>
</organism>
<accession>A0A8J2YU85</accession>
<keyword evidence="5 8" id="KW-0732">Signal</keyword>
<dbReference type="RefSeq" id="WP_189047084.1">
    <property type="nucleotide sequence ID" value="NZ_BMJQ01000007.1"/>
</dbReference>
<dbReference type="InterPro" id="IPR005017">
    <property type="entry name" value="OMPP1/FadL/TodX"/>
</dbReference>
<evidence type="ECO:0000256" key="6">
    <source>
        <dbReference type="ARBA" id="ARBA00023136"/>
    </source>
</evidence>
<keyword evidence="6" id="KW-0472">Membrane</keyword>
<evidence type="ECO:0000256" key="2">
    <source>
        <dbReference type="ARBA" id="ARBA00008163"/>
    </source>
</evidence>
<dbReference type="AlphaFoldDB" id="A0A8J2YU85"/>
<comment type="subcellular location">
    <subcellularLocation>
        <location evidence="1">Cell outer membrane</location>
        <topology evidence="1">Multi-pass membrane protein</topology>
    </subcellularLocation>
</comment>
<gene>
    <name evidence="9" type="ORF">GCM10011611_29880</name>
</gene>
<keyword evidence="7" id="KW-0998">Cell outer membrane</keyword>
<evidence type="ECO:0000256" key="5">
    <source>
        <dbReference type="ARBA" id="ARBA00022729"/>
    </source>
</evidence>
<name>A0A8J2YU85_9PROT</name>
<dbReference type="PANTHER" id="PTHR35093:SF3">
    <property type="entry name" value="LONG-CHAIN FATTY ACID TRANSPORT PROTEIN"/>
    <property type="match status" value="1"/>
</dbReference>
<evidence type="ECO:0000256" key="7">
    <source>
        <dbReference type="ARBA" id="ARBA00023237"/>
    </source>
</evidence>
<keyword evidence="3" id="KW-1134">Transmembrane beta strand</keyword>
<dbReference type="PANTHER" id="PTHR35093">
    <property type="entry name" value="OUTER MEMBRANE PROTEIN NMB0088-RELATED"/>
    <property type="match status" value="1"/>
</dbReference>
<evidence type="ECO:0000256" key="8">
    <source>
        <dbReference type="SAM" id="SignalP"/>
    </source>
</evidence>
<dbReference type="GO" id="GO:0015483">
    <property type="term" value="F:long-chain fatty acid transporting porin activity"/>
    <property type="evidence" value="ECO:0007669"/>
    <property type="project" value="TreeGrafter"/>
</dbReference>
<protein>
    <submittedName>
        <fullName evidence="9">Aromatic hydrocarbon degradation protein</fullName>
    </submittedName>
</protein>
<comment type="similarity">
    <text evidence="2">Belongs to the OmpP1/FadL family.</text>
</comment>
<proteinExistence type="inferred from homology"/>
<dbReference type="Pfam" id="PF03349">
    <property type="entry name" value="Toluene_X"/>
    <property type="match status" value="1"/>
</dbReference>
<keyword evidence="10" id="KW-1185">Reference proteome</keyword>
<sequence length="451" mass="48103">MRFVPPALAVAVGAVTTFAATTDGWASGFALRENSAVGTGESYAGAVSGNYDLSTIYNNPAGMTAFDGIQQGASATLIDPSGNLSNVHGHNIYGASITDSDERDPTQEKVIPAAYLLWAPTNDVRLGLALTVPFGLITSYSGTEAVRYQALNSEIESLDINPNIAWKANDWISVGGGFTVEKVKAKLTNALDLGGIVGATLDSAFGTNTFGPALSQTADGRSDVVGTSWGVGYDFGVQLKPWGDDTTIGLSYRSNVHHSISGRADFTVPASLRTLIAATGQLQKTNASADLVLPGNVWLGITHQFTPAFAVDASYQYTRWSSFQTLEVVFENPRQAPVIDPEHYRDSSFASIGANYKVDDRLTVRGGVAYDETPIQDHYRDYRLPDGDRYWISAGATYQLTRSIAISGAYAHLFIDSSTVSQTDINPIHDTVTAQSNVAADLISLSATVKF</sequence>
<evidence type="ECO:0000313" key="9">
    <source>
        <dbReference type="EMBL" id="GGF21823.1"/>
    </source>
</evidence>